<evidence type="ECO:0000313" key="3">
    <source>
        <dbReference type="EMBL" id="ACB36209.1"/>
    </source>
</evidence>
<protein>
    <submittedName>
        <fullName evidence="3">Phosphoglycerate mutase</fullName>
    </submittedName>
</protein>
<dbReference type="KEGG" id="lch:Lcho_3955"/>
<feature type="binding site" evidence="2">
    <location>
        <begin position="13"/>
        <end position="20"/>
    </location>
    <ligand>
        <name>substrate</name>
    </ligand>
</feature>
<dbReference type="Proteomes" id="UP000001693">
    <property type="component" value="Chromosome"/>
</dbReference>
<dbReference type="AlphaFoldDB" id="B1Y8E3"/>
<dbReference type="OrthoDB" id="9783269at2"/>
<feature type="binding site" evidence="2">
    <location>
        <position position="63"/>
    </location>
    <ligand>
        <name>substrate</name>
    </ligand>
</feature>
<gene>
    <name evidence="3" type="ordered locus">Lcho_3955</name>
</gene>
<dbReference type="GO" id="GO:0016791">
    <property type="term" value="F:phosphatase activity"/>
    <property type="evidence" value="ECO:0007669"/>
    <property type="project" value="TreeGrafter"/>
</dbReference>
<accession>B1Y8E3</accession>
<evidence type="ECO:0000313" key="4">
    <source>
        <dbReference type="Proteomes" id="UP000001693"/>
    </source>
</evidence>
<dbReference type="InterPro" id="IPR013078">
    <property type="entry name" value="His_Pase_superF_clade-1"/>
</dbReference>
<dbReference type="SUPFAM" id="SSF53254">
    <property type="entry name" value="Phosphoglycerate mutase-like"/>
    <property type="match status" value="1"/>
</dbReference>
<evidence type="ECO:0000256" key="2">
    <source>
        <dbReference type="PIRSR" id="PIRSR613078-2"/>
    </source>
</evidence>
<sequence>MPYSDVTRVLAIRHGETAWNRDARIQGQIDIPLNDAGLAQARSLAQALAEDALAAVYSSDLLRAHQTAEAVAAAQGLVVQADVGLRERHFGDFEGRTYHEIDADLPELAQRWRRRDPDFGPPGGEVLKAFFARSVSAIERIAASHRGQTIAVVCHGGVLDCLYRAATRLSLNAPRTWTVANASINRLLFTDDGCTLVGWGDTQHLDGSDHAPLDSRSAHAGHTAIAAAPPLDEGSDGGAA</sequence>
<dbReference type="HOGENOM" id="CLU_033323_9_5_4"/>
<dbReference type="eggNOG" id="COG0406">
    <property type="taxonomic scope" value="Bacteria"/>
</dbReference>
<dbReference type="InterPro" id="IPR029033">
    <property type="entry name" value="His_PPase_superfam"/>
</dbReference>
<evidence type="ECO:0000256" key="1">
    <source>
        <dbReference type="PIRSR" id="PIRSR613078-1"/>
    </source>
</evidence>
<keyword evidence="4" id="KW-1185">Reference proteome</keyword>
<proteinExistence type="predicted"/>
<dbReference type="PANTHER" id="PTHR48100:SF44">
    <property type="entry name" value="PHOSPHATASE C1620.13-RELATED"/>
    <property type="match status" value="1"/>
</dbReference>
<dbReference type="STRING" id="395495.Lcho_3955"/>
<dbReference type="EMBL" id="CP001013">
    <property type="protein sequence ID" value="ACB36209.1"/>
    <property type="molecule type" value="Genomic_DNA"/>
</dbReference>
<reference evidence="3 4" key="1">
    <citation type="submission" date="2008-03" db="EMBL/GenBank/DDBJ databases">
        <title>Complete sequence of Leptothrix cholodnii SP-6.</title>
        <authorList>
            <consortium name="US DOE Joint Genome Institute"/>
            <person name="Copeland A."/>
            <person name="Lucas S."/>
            <person name="Lapidus A."/>
            <person name="Glavina del Rio T."/>
            <person name="Dalin E."/>
            <person name="Tice H."/>
            <person name="Bruce D."/>
            <person name="Goodwin L."/>
            <person name="Pitluck S."/>
            <person name="Chertkov O."/>
            <person name="Brettin T."/>
            <person name="Detter J.C."/>
            <person name="Han C."/>
            <person name="Kuske C.R."/>
            <person name="Schmutz J."/>
            <person name="Larimer F."/>
            <person name="Land M."/>
            <person name="Hauser L."/>
            <person name="Kyrpides N."/>
            <person name="Lykidis A."/>
            <person name="Emerson D."/>
            <person name="Richardson P."/>
        </authorList>
    </citation>
    <scope>NUCLEOTIDE SEQUENCE [LARGE SCALE GENOMIC DNA]</scope>
    <source>
        <strain evidence="4">ATCC 51168 / LMG 8142 / SP-6</strain>
    </source>
</reference>
<name>B1Y8E3_LEPCP</name>
<feature type="active site" description="Proton donor/acceptor" evidence="1">
    <location>
        <position position="87"/>
    </location>
</feature>
<organism evidence="3 4">
    <name type="scientific">Leptothrix cholodnii (strain ATCC 51168 / LMG 8142 / SP-6)</name>
    <name type="common">Leptothrix discophora (strain SP-6)</name>
    <dbReference type="NCBI Taxonomy" id="395495"/>
    <lineage>
        <taxon>Bacteria</taxon>
        <taxon>Pseudomonadati</taxon>
        <taxon>Pseudomonadota</taxon>
        <taxon>Betaproteobacteria</taxon>
        <taxon>Burkholderiales</taxon>
        <taxon>Sphaerotilaceae</taxon>
        <taxon>Leptothrix</taxon>
    </lineage>
</organism>
<feature type="binding site" evidence="2">
    <location>
        <begin position="114"/>
        <end position="115"/>
    </location>
    <ligand>
        <name>substrate</name>
    </ligand>
</feature>
<dbReference type="RefSeq" id="WP_012348954.1">
    <property type="nucleotide sequence ID" value="NC_010524.1"/>
</dbReference>
<feature type="active site" description="Tele-phosphohistidine intermediate" evidence="1">
    <location>
        <position position="14"/>
    </location>
</feature>
<dbReference type="PANTHER" id="PTHR48100">
    <property type="entry name" value="BROAD-SPECIFICITY PHOSPHATASE YOR283W-RELATED"/>
    <property type="match status" value="1"/>
</dbReference>
<dbReference type="GO" id="GO:0005829">
    <property type="term" value="C:cytosol"/>
    <property type="evidence" value="ECO:0007669"/>
    <property type="project" value="TreeGrafter"/>
</dbReference>
<dbReference type="CDD" id="cd07067">
    <property type="entry name" value="HP_PGM_like"/>
    <property type="match status" value="1"/>
</dbReference>
<dbReference type="Pfam" id="PF00300">
    <property type="entry name" value="His_Phos_1"/>
    <property type="match status" value="1"/>
</dbReference>
<dbReference type="SMART" id="SM00855">
    <property type="entry name" value="PGAM"/>
    <property type="match status" value="1"/>
</dbReference>
<dbReference type="Gene3D" id="3.40.50.1240">
    <property type="entry name" value="Phosphoglycerate mutase-like"/>
    <property type="match status" value="1"/>
</dbReference>
<dbReference type="InterPro" id="IPR050275">
    <property type="entry name" value="PGM_Phosphatase"/>
</dbReference>